<organism evidence="3 4">
    <name type="scientific">Exidia glandulosa HHB12029</name>
    <dbReference type="NCBI Taxonomy" id="1314781"/>
    <lineage>
        <taxon>Eukaryota</taxon>
        <taxon>Fungi</taxon>
        <taxon>Dikarya</taxon>
        <taxon>Basidiomycota</taxon>
        <taxon>Agaricomycotina</taxon>
        <taxon>Agaricomycetes</taxon>
        <taxon>Auriculariales</taxon>
        <taxon>Exidiaceae</taxon>
        <taxon>Exidia</taxon>
    </lineage>
</organism>
<dbReference type="InterPro" id="IPR036047">
    <property type="entry name" value="F-box-like_dom_sf"/>
</dbReference>
<protein>
    <recommendedName>
        <fullName evidence="2">F-box domain-containing protein</fullName>
    </recommendedName>
</protein>
<reference evidence="3 4" key="1">
    <citation type="journal article" date="2016" name="Mol. Biol. Evol.">
        <title>Comparative Genomics of Early-Diverging Mushroom-Forming Fungi Provides Insights into the Origins of Lignocellulose Decay Capabilities.</title>
        <authorList>
            <person name="Nagy L.G."/>
            <person name="Riley R."/>
            <person name="Tritt A."/>
            <person name="Adam C."/>
            <person name="Daum C."/>
            <person name="Floudas D."/>
            <person name="Sun H."/>
            <person name="Yadav J.S."/>
            <person name="Pangilinan J."/>
            <person name="Larsson K.H."/>
            <person name="Matsuura K."/>
            <person name="Barry K."/>
            <person name="Labutti K."/>
            <person name="Kuo R."/>
            <person name="Ohm R.A."/>
            <person name="Bhattacharya S.S."/>
            <person name="Shirouzu T."/>
            <person name="Yoshinaga Y."/>
            <person name="Martin F.M."/>
            <person name="Grigoriev I.V."/>
            <person name="Hibbett D.S."/>
        </authorList>
    </citation>
    <scope>NUCLEOTIDE SEQUENCE [LARGE SCALE GENOMIC DNA]</scope>
    <source>
        <strain evidence="3 4">HHB12029</strain>
    </source>
</reference>
<proteinExistence type="predicted"/>
<evidence type="ECO:0000313" key="4">
    <source>
        <dbReference type="Proteomes" id="UP000077266"/>
    </source>
</evidence>
<evidence type="ECO:0000259" key="2">
    <source>
        <dbReference type="Pfam" id="PF12937"/>
    </source>
</evidence>
<feature type="compositionally biased region" description="Acidic residues" evidence="1">
    <location>
        <begin position="1"/>
        <end position="12"/>
    </location>
</feature>
<dbReference type="EMBL" id="KV425934">
    <property type="protein sequence ID" value="KZV97136.1"/>
    <property type="molecule type" value="Genomic_DNA"/>
</dbReference>
<dbReference type="Proteomes" id="UP000077266">
    <property type="component" value="Unassembled WGS sequence"/>
</dbReference>
<gene>
    <name evidence="3" type="ORF">EXIGLDRAFT_747269</name>
</gene>
<evidence type="ECO:0000256" key="1">
    <source>
        <dbReference type="SAM" id="MobiDB-lite"/>
    </source>
</evidence>
<accession>A0A165KZR4</accession>
<feature type="compositionally biased region" description="Basic and acidic residues" evidence="1">
    <location>
        <begin position="13"/>
        <end position="22"/>
    </location>
</feature>
<feature type="region of interest" description="Disordered" evidence="1">
    <location>
        <begin position="1"/>
        <end position="23"/>
    </location>
</feature>
<dbReference type="InParanoid" id="A0A165KZR4"/>
<sequence length="718" mass="82963">MYSDSDDDYEDDGSYKHERQERPCPAMRIMEDIEYRLKLDAYFVVTDEADKTPLEPGKQRPTDKELLRAFAARPGLDIPQDWRRWRIIRFFREIEGFHNGELDLTGRWRWRYQQLLAKWNNLLRNLAQLRPHIIRTVIRRPIWDESQGRAVERPLVVEVFDDDDMWKTFQARWKLSSSVEFHTFIHMLQDVNRALASNPRPKFQQMTLVDLPPELLAIVFSYASVRNCAALGATCKFLHNVSFDFVYRTKQFILFPPFPPSNYAHLVVESNDLVSLRQDLTSQLIRSRDKCIGEMHFLMQRKDICAKLEDVAIQNNWPTSDFGIENLAAVFTPPDSVEVFGPLYERLGQLLQHLKLTTLRLVAISLNQTLASNIAEHASLVTLISSCSQVDQPLQQRIGSASSVVSIPRNERIRIVTIRIEREEHDSSWYILALCPRLVSLHVIAGDPRNGFTAPAPDAWSSLDFINHLEYLYLDGVHWIIHDLIDFFAASTARGPLRLTHFKLEAGYAVLPEDVGALLRAIHGGSAPLRVLVLDGIAAAPLELFVSIAQLFPNLEALSFLRRETDRQYQARPCQWEHPIYEYAQCLRDMTELRHFSANFIFDWVDAIPYIVNLFEPAVMDYLYPEQRYRTEQEERAGWRRVDGRPFVLPFIAHCPALESFALLSARVHWSCTIKRSATEPFDIVDFPLDTGVDHLSKWLPGLKGGTTWVIDDPRKLR</sequence>
<name>A0A165KZR4_EXIGL</name>
<dbReference type="InterPro" id="IPR001810">
    <property type="entry name" value="F-box_dom"/>
</dbReference>
<feature type="domain" description="F-box" evidence="2">
    <location>
        <begin position="209"/>
        <end position="248"/>
    </location>
</feature>
<evidence type="ECO:0000313" key="3">
    <source>
        <dbReference type="EMBL" id="KZV97136.1"/>
    </source>
</evidence>
<dbReference type="OrthoDB" id="3258311at2759"/>
<dbReference type="AlphaFoldDB" id="A0A165KZR4"/>
<keyword evidence="4" id="KW-1185">Reference proteome</keyword>
<dbReference type="Pfam" id="PF12937">
    <property type="entry name" value="F-box-like"/>
    <property type="match status" value="1"/>
</dbReference>
<dbReference type="STRING" id="1314781.A0A165KZR4"/>
<dbReference type="SUPFAM" id="SSF81383">
    <property type="entry name" value="F-box domain"/>
    <property type="match status" value="1"/>
</dbReference>